<sequence length="176" mass="19511">MGLVDDALWMYQKIVKVMPPLEQACNVLLHGLIKKGRFDSMWELYRGIVSCKEKGIGPNDVIYNALIRGFCSESKLSEAEALFQQMRESGFLPDLVSSMESKSSHPMAAALVDFGRTRSIEPKPENVKEFQNFPREVPLEGEAGLFPEALVAALDVDVHVDVGTFPSLAPWPSLAE</sequence>
<gene>
    <name evidence="4" type="ORF">DCAF_LOCUS22556</name>
</gene>
<dbReference type="Proteomes" id="UP001314170">
    <property type="component" value="Unassembled WGS sequence"/>
</dbReference>
<name>A0AAV1SIX6_9ROSI</name>
<evidence type="ECO:0000256" key="1">
    <source>
        <dbReference type="ARBA" id="ARBA00007626"/>
    </source>
</evidence>
<comment type="caution">
    <text evidence="4">The sequence shown here is derived from an EMBL/GenBank/DDBJ whole genome shotgun (WGS) entry which is preliminary data.</text>
</comment>
<evidence type="ECO:0000313" key="5">
    <source>
        <dbReference type="Proteomes" id="UP001314170"/>
    </source>
</evidence>
<feature type="repeat" description="PPR" evidence="3">
    <location>
        <begin position="59"/>
        <end position="93"/>
    </location>
</feature>
<dbReference type="PROSITE" id="PS51375">
    <property type="entry name" value="PPR"/>
    <property type="match status" value="1"/>
</dbReference>
<reference evidence="4 5" key="1">
    <citation type="submission" date="2024-01" db="EMBL/GenBank/DDBJ databases">
        <authorList>
            <person name="Waweru B."/>
        </authorList>
    </citation>
    <scope>NUCLEOTIDE SEQUENCE [LARGE SCALE GENOMIC DNA]</scope>
</reference>
<dbReference type="EMBL" id="CAWUPB010001178">
    <property type="protein sequence ID" value="CAK7349834.1"/>
    <property type="molecule type" value="Genomic_DNA"/>
</dbReference>
<protein>
    <recommendedName>
        <fullName evidence="6">Pentatricopeptide repeat-containing protein</fullName>
    </recommendedName>
</protein>
<dbReference type="Pfam" id="PF12854">
    <property type="entry name" value="PPR_1"/>
    <property type="match status" value="1"/>
</dbReference>
<keyword evidence="5" id="KW-1185">Reference proteome</keyword>
<proteinExistence type="inferred from homology"/>
<organism evidence="4 5">
    <name type="scientific">Dovyalis caffra</name>
    <dbReference type="NCBI Taxonomy" id="77055"/>
    <lineage>
        <taxon>Eukaryota</taxon>
        <taxon>Viridiplantae</taxon>
        <taxon>Streptophyta</taxon>
        <taxon>Embryophyta</taxon>
        <taxon>Tracheophyta</taxon>
        <taxon>Spermatophyta</taxon>
        <taxon>Magnoliopsida</taxon>
        <taxon>eudicotyledons</taxon>
        <taxon>Gunneridae</taxon>
        <taxon>Pentapetalae</taxon>
        <taxon>rosids</taxon>
        <taxon>fabids</taxon>
        <taxon>Malpighiales</taxon>
        <taxon>Salicaceae</taxon>
        <taxon>Flacourtieae</taxon>
        <taxon>Dovyalis</taxon>
    </lineage>
</organism>
<keyword evidence="2" id="KW-0677">Repeat</keyword>
<dbReference type="Gene3D" id="1.25.40.10">
    <property type="entry name" value="Tetratricopeptide repeat domain"/>
    <property type="match status" value="1"/>
</dbReference>
<evidence type="ECO:0008006" key="6">
    <source>
        <dbReference type="Google" id="ProtNLM"/>
    </source>
</evidence>
<dbReference type="PANTHER" id="PTHR47932">
    <property type="entry name" value="ATPASE EXPRESSION PROTEIN 3"/>
    <property type="match status" value="1"/>
</dbReference>
<evidence type="ECO:0000313" key="4">
    <source>
        <dbReference type="EMBL" id="CAK7349834.1"/>
    </source>
</evidence>
<comment type="similarity">
    <text evidence="1">Belongs to the PPR family. P subfamily.</text>
</comment>
<dbReference type="Pfam" id="PF01535">
    <property type="entry name" value="PPR"/>
    <property type="match status" value="1"/>
</dbReference>
<dbReference type="GO" id="GO:0003729">
    <property type="term" value="F:mRNA binding"/>
    <property type="evidence" value="ECO:0007669"/>
    <property type="project" value="TreeGrafter"/>
</dbReference>
<dbReference type="InterPro" id="IPR002885">
    <property type="entry name" value="PPR_rpt"/>
</dbReference>
<evidence type="ECO:0000256" key="3">
    <source>
        <dbReference type="PROSITE-ProRule" id="PRU00708"/>
    </source>
</evidence>
<evidence type="ECO:0000256" key="2">
    <source>
        <dbReference type="ARBA" id="ARBA00022737"/>
    </source>
</evidence>
<dbReference type="PANTHER" id="PTHR47932:SF63">
    <property type="entry name" value="OS08G0290000 PROTEIN"/>
    <property type="match status" value="1"/>
</dbReference>
<dbReference type="NCBIfam" id="TIGR00756">
    <property type="entry name" value="PPR"/>
    <property type="match status" value="2"/>
</dbReference>
<dbReference type="AlphaFoldDB" id="A0AAV1SIX6"/>
<dbReference type="InterPro" id="IPR011990">
    <property type="entry name" value="TPR-like_helical_dom_sf"/>
</dbReference>
<accession>A0AAV1SIX6</accession>